<dbReference type="Proteomes" id="UP001627154">
    <property type="component" value="Unassembled WGS sequence"/>
</dbReference>
<gene>
    <name evidence="7" type="ORF">TKK_006455</name>
</gene>
<dbReference type="Pfam" id="PF00096">
    <property type="entry name" value="zf-C2H2"/>
    <property type="match status" value="6"/>
</dbReference>
<evidence type="ECO:0000313" key="8">
    <source>
        <dbReference type="Proteomes" id="UP001627154"/>
    </source>
</evidence>
<dbReference type="SMART" id="SM00355">
    <property type="entry name" value="ZnF_C2H2"/>
    <property type="match status" value="6"/>
</dbReference>
<keyword evidence="1" id="KW-0479">Metal-binding</keyword>
<dbReference type="InterPro" id="IPR004242">
    <property type="entry name" value="Transposase_21"/>
</dbReference>
<dbReference type="PANTHER" id="PTHR46579">
    <property type="entry name" value="F5/8 TYPE C DOMAIN-CONTAINING PROTEIN-RELATED"/>
    <property type="match status" value="1"/>
</dbReference>
<keyword evidence="4" id="KW-0862">Zinc</keyword>
<sequence>MAMQDSDGVSSDEANRCINYRRKEYDCDYSDEIESNDDESEDQINIHNDRIIDLENNDQDIHINPMAYMFNDHEYPNDDDDGNNFLDENERLLEDIGERYPIEEDYNINDLKVKKNYFIQIPLRPQLEEFVNSKYDLISKSENTQKDFSNILSGQFYKKLKKHGKINNRDIILQMNTDGVKLFKSSAFTLWPIQMEIANLLYHDKRQNTILTALWFGNDKPEMNTFLKPTVDELKDLHEEGITLILNDEEINIKVHTIISSLDSPARCAVQNMKQYNGDYGCTFCYHRGDSIEVGLGHARVYPGATGQPRNLTNHLEHVQMAQLRNEPIFGVKGYSRCLEIPLFNIIDSCTVDYMHCVCLGVVKTLIDASFNSTFHGQSFYVGTRIKEVQDRFSNIKPPCEITRTPGEFIHRSNFKASEWKNILCYYLIPIFKDILPQNYLNHWLLLVAGIRILLQPKIYPNELEKAEELLNEFVLKIASLYPDEFYKYNVHLLLHLTKSVRLFGGLWDTSCFAFEHFNGVLAKMFKNSQSVPEQICKSYNRFRRIETASNTTFSSPECPVEVNDFYKSLTSHLQLTHNCIEESVDLKILGVGKLESLSMVEKVIIENLLGQPVDDYGTYFYRFVHRHIMWHGNDNNLLEKRNNSYALLQNESIVLIKCIVSVKNNNNDKKTIILANKCREIDDKKIKNIANYSKLRLSSSEIFKCCAISNDIIACYPENLDKKVKNEPTGILRSADDDYNFDLVNFSDDKNFETFTYTASHTYQDMKIQENTDEKIILDFECKNVKVVPTLLSTAIFKSEHQNFQPVVKIENQNRTKYLNESIFIDFDCKGVKIEAKSLSTTTCQTEDQSYPSIVKIENQIDINCLNNTDSLILMDTEHERRETYKSKTHGDLLRWQNKLKNYADKIQDRSKLFKCEICHKSFKFQSQLKLHVNAAHIKPFKCEMCNKAFGYQFNLKRHIMSVHKQEKPFKCDICQKSFKQKGNLKTHINSVHDHSRTFDCEICLKSFGYQHNLNKHINTVHDRSKSYECNICHSSFGRKDHLKLHINIVHNHSKPFECDICHKSFGFKGDLKKHINSVHERSKPFECDLCHKTYGKKVPSKST</sequence>
<evidence type="ECO:0000259" key="6">
    <source>
        <dbReference type="PROSITE" id="PS50157"/>
    </source>
</evidence>
<dbReference type="PROSITE" id="PS50157">
    <property type="entry name" value="ZINC_FINGER_C2H2_2"/>
    <property type="match status" value="6"/>
</dbReference>
<evidence type="ECO:0000256" key="1">
    <source>
        <dbReference type="ARBA" id="ARBA00022723"/>
    </source>
</evidence>
<dbReference type="SUPFAM" id="SSF57667">
    <property type="entry name" value="beta-beta-alpha zinc fingers"/>
    <property type="match status" value="4"/>
</dbReference>
<accession>A0ABD2X5I4</accession>
<dbReference type="Gene3D" id="3.30.160.60">
    <property type="entry name" value="Classic Zinc Finger"/>
    <property type="match status" value="5"/>
</dbReference>
<evidence type="ECO:0000256" key="5">
    <source>
        <dbReference type="PROSITE-ProRule" id="PRU00042"/>
    </source>
</evidence>
<dbReference type="GO" id="GO:0043565">
    <property type="term" value="F:sequence-specific DNA binding"/>
    <property type="evidence" value="ECO:0007669"/>
    <property type="project" value="UniProtKB-ARBA"/>
</dbReference>
<evidence type="ECO:0000256" key="2">
    <source>
        <dbReference type="ARBA" id="ARBA00022737"/>
    </source>
</evidence>
<feature type="domain" description="C2H2-type" evidence="6">
    <location>
        <begin position="942"/>
        <end position="970"/>
    </location>
</feature>
<organism evidence="7 8">
    <name type="scientific">Trichogramma kaykai</name>
    <dbReference type="NCBI Taxonomy" id="54128"/>
    <lineage>
        <taxon>Eukaryota</taxon>
        <taxon>Metazoa</taxon>
        <taxon>Ecdysozoa</taxon>
        <taxon>Arthropoda</taxon>
        <taxon>Hexapoda</taxon>
        <taxon>Insecta</taxon>
        <taxon>Pterygota</taxon>
        <taxon>Neoptera</taxon>
        <taxon>Endopterygota</taxon>
        <taxon>Hymenoptera</taxon>
        <taxon>Apocrita</taxon>
        <taxon>Proctotrupomorpha</taxon>
        <taxon>Chalcidoidea</taxon>
        <taxon>Trichogrammatidae</taxon>
        <taxon>Trichogramma</taxon>
    </lineage>
</organism>
<name>A0ABD2X5I4_9HYME</name>
<feature type="domain" description="C2H2-type" evidence="6">
    <location>
        <begin position="1029"/>
        <end position="1057"/>
    </location>
</feature>
<dbReference type="PANTHER" id="PTHR46579:SF1">
    <property type="entry name" value="F5_8 TYPE C DOMAIN-CONTAINING PROTEIN"/>
    <property type="match status" value="1"/>
</dbReference>
<keyword evidence="8" id="KW-1185">Reference proteome</keyword>
<feature type="domain" description="C2H2-type" evidence="6">
    <location>
        <begin position="1058"/>
        <end position="1086"/>
    </location>
</feature>
<protein>
    <recommendedName>
        <fullName evidence="6">C2H2-type domain-containing protein</fullName>
    </recommendedName>
</protein>
<feature type="domain" description="C2H2-type" evidence="6">
    <location>
        <begin position="971"/>
        <end position="999"/>
    </location>
</feature>
<dbReference type="AlphaFoldDB" id="A0ABD2X5I4"/>
<feature type="domain" description="C2H2-type" evidence="6">
    <location>
        <begin position="1000"/>
        <end position="1028"/>
    </location>
</feature>
<evidence type="ECO:0000313" key="7">
    <source>
        <dbReference type="EMBL" id="KAL3400626.1"/>
    </source>
</evidence>
<dbReference type="Pfam" id="PF02992">
    <property type="entry name" value="Transposase_21"/>
    <property type="match status" value="1"/>
</dbReference>
<comment type="caution">
    <text evidence="7">The sequence shown here is derived from an EMBL/GenBank/DDBJ whole genome shotgun (WGS) entry which is preliminary data.</text>
</comment>
<dbReference type="InterPro" id="IPR013087">
    <property type="entry name" value="Znf_C2H2_type"/>
</dbReference>
<dbReference type="FunFam" id="3.30.160.60:FF:001732">
    <property type="entry name" value="Zgc:162936"/>
    <property type="match status" value="1"/>
</dbReference>
<reference evidence="7 8" key="1">
    <citation type="journal article" date="2024" name="bioRxiv">
        <title>A reference genome for Trichogramma kaykai: A tiny desert-dwelling parasitoid wasp with competing sex-ratio distorters.</title>
        <authorList>
            <person name="Culotta J."/>
            <person name="Lindsey A.R."/>
        </authorList>
    </citation>
    <scope>NUCLEOTIDE SEQUENCE [LARGE SCALE GENOMIC DNA]</scope>
    <source>
        <strain evidence="7 8">KSX58</strain>
    </source>
</reference>
<evidence type="ECO:0000256" key="4">
    <source>
        <dbReference type="ARBA" id="ARBA00022833"/>
    </source>
</evidence>
<dbReference type="GO" id="GO:0008270">
    <property type="term" value="F:zinc ion binding"/>
    <property type="evidence" value="ECO:0007669"/>
    <property type="project" value="UniProtKB-KW"/>
</dbReference>
<feature type="domain" description="C2H2-type" evidence="6">
    <location>
        <begin position="915"/>
        <end position="938"/>
    </location>
</feature>
<proteinExistence type="predicted"/>
<keyword evidence="3 5" id="KW-0863">Zinc-finger</keyword>
<dbReference type="InterPro" id="IPR036236">
    <property type="entry name" value="Znf_C2H2_sf"/>
</dbReference>
<dbReference type="EMBL" id="JBJJXI010000051">
    <property type="protein sequence ID" value="KAL3400626.1"/>
    <property type="molecule type" value="Genomic_DNA"/>
</dbReference>
<evidence type="ECO:0000256" key="3">
    <source>
        <dbReference type="ARBA" id="ARBA00022771"/>
    </source>
</evidence>
<keyword evidence="2" id="KW-0677">Repeat</keyword>
<dbReference type="PROSITE" id="PS00028">
    <property type="entry name" value="ZINC_FINGER_C2H2_1"/>
    <property type="match status" value="6"/>
</dbReference>
<dbReference type="GO" id="GO:0005694">
    <property type="term" value="C:chromosome"/>
    <property type="evidence" value="ECO:0007669"/>
    <property type="project" value="UniProtKB-ARBA"/>
</dbReference>
<dbReference type="GO" id="GO:0045893">
    <property type="term" value="P:positive regulation of DNA-templated transcription"/>
    <property type="evidence" value="ECO:0007669"/>
    <property type="project" value="UniProtKB-ARBA"/>
</dbReference>